<organism evidence="2 3">
    <name type="scientific">Curvibacter cyanobacteriorum</name>
    <dbReference type="NCBI Taxonomy" id="3026422"/>
    <lineage>
        <taxon>Bacteria</taxon>
        <taxon>Pseudomonadati</taxon>
        <taxon>Pseudomonadota</taxon>
        <taxon>Betaproteobacteria</taxon>
        <taxon>Burkholderiales</taxon>
        <taxon>Comamonadaceae</taxon>
        <taxon>Curvibacter</taxon>
    </lineage>
</organism>
<feature type="signal peptide" evidence="1">
    <location>
        <begin position="1"/>
        <end position="22"/>
    </location>
</feature>
<evidence type="ECO:0000313" key="2">
    <source>
        <dbReference type="EMBL" id="MDD0839608.1"/>
    </source>
</evidence>
<dbReference type="EMBL" id="JAQSIP010000006">
    <property type="protein sequence ID" value="MDD0839608.1"/>
    <property type="molecule type" value="Genomic_DNA"/>
</dbReference>
<keyword evidence="1" id="KW-0732">Signal</keyword>
<gene>
    <name evidence="2" type="ORF">PSQ40_13565</name>
</gene>
<comment type="caution">
    <text evidence="2">The sequence shown here is derived from an EMBL/GenBank/DDBJ whole genome shotgun (WGS) entry which is preliminary data.</text>
</comment>
<name>A0ABT5N0P1_9BURK</name>
<feature type="chain" id="PRO_5046822513" evidence="1">
    <location>
        <begin position="23"/>
        <end position="173"/>
    </location>
</feature>
<keyword evidence="3" id="KW-1185">Reference proteome</keyword>
<proteinExistence type="predicted"/>
<protein>
    <submittedName>
        <fullName evidence="2">Uncharacterized protein</fullName>
    </submittedName>
</protein>
<reference evidence="2 3" key="1">
    <citation type="submission" date="2023-02" db="EMBL/GenBank/DDBJ databases">
        <title>Bacterial whole genomic sequence of Curvibacter sp. HBC61.</title>
        <authorList>
            <person name="Le V."/>
            <person name="Ko S.-R."/>
            <person name="Ahn C.-Y."/>
            <person name="Oh H.-M."/>
        </authorList>
    </citation>
    <scope>NUCLEOTIDE SEQUENCE [LARGE SCALE GENOMIC DNA]</scope>
    <source>
        <strain evidence="2 3">HBC61</strain>
    </source>
</reference>
<accession>A0ABT5N0P1</accession>
<evidence type="ECO:0000256" key="1">
    <source>
        <dbReference type="SAM" id="SignalP"/>
    </source>
</evidence>
<dbReference type="RefSeq" id="WP_273952079.1">
    <property type="nucleotide sequence ID" value="NZ_JAQSIP010000006.1"/>
</dbReference>
<evidence type="ECO:0000313" key="3">
    <source>
        <dbReference type="Proteomes" id="UP001528673"/>
    </source>
</evidence>
<sequence>MNQSARWIVAGAWALAVGPLLAQGAPAPGGTAAPTDTAAATPAALPFLDLPRFDTALAAALHSPEPQVVVTFYQQVSPNQLPQRLQKWLTAIEQSGGALEVAPPPGDLAPRNPVLLLSLVSGLWTSVKAWGEIKESHVLQAAAGHQATLQLGRGAEGDIVVSRLVFQRTGKAP</sequence>
<dbReference type="Proteomes" id="UP001528673">
    <property type="component" value="Unassembled WGS sequence"/>
</dbReference>